<dbReference type="EMBL" id="AGBW02006612">
    <property type="protein sequence ID" value="OWR55209.1"/>
    <property type="molecule type" value="Genomic_DNA"/>
</dbReference>
<organism evidence="1 2">
    <name type="scientific">Danaus plexippus plexippus</name>
    <dbReference type="NCBI Taxonomy" id="278856"/>
    <lineage>
        <taxon>Eukaryota</taxon>
        <taxon>Metazoa</taxon>
        <taxon>Ecdysozoa</taxon>
        <taxon>Arthropoda</taxon>
        <taxon>Hexapoda</taxon>
        <taxon>Insecta</taxon>
        <taxon>Pterygota</taxon>
        <taxon>Neoptera</taxon>
        <taxon>Endopterygota</taxon>
        <taxon>Lepidoptera</taxon>
        <taxon>Glossata</taxon>
        <taxon>Ditrysia</taxon>
        <taxon>Papilionoidea</taxon>
        <taxon>Nymphalidae</taxon>
        <taxon>Danainae</taxon>
        <taxon>Danaini</taxon>
        <taxon>Danaina</taxon>
        <taxon>Danaus</taxon>
        <taxon>Danaus</taxon>
    </lineage>
</organism>
<evidence type="ECO:0000313" key="2">
    <source>
        <dbReference type="Proteomes" id="UP000007151"/>
    </source>
</evidence>
<gene>
    <name evidence="1" type="ORF">KGM_211001</name>
</gene>
<dbReference type="KEGG" id="dpl:KGM_211001"/>
<dbReference type="AlphaFoldDB" id="A0A212FNC4"/>
<name>A0A212FNC4_DANPL</name>
<protein>
    <submittedName>
        <fullName evidence="1">Uncharacterized protein</fullName>
    </submittedName>
</protein>
<sequence length="54" mass="5944">MAAVRVGSGKARITTSRKGRRYMNPCVGKERKTDPGKPAFRAGRMYNIFGRGKG</sequence>
<keyword evidence="2" id="KW-1185">Reference proteome</keyword>
<proteinExistence type="predicted"/>
<evidence type="ECO:0000313" key="1">
    <source>
        <dbReference type="EMBL" id="OWR55209.1"/>
    </source>
</evidence>
<dbReference type="Proteomes" id="UP000007151">
    <property type="component" value="Unassembled WGS sequence"/>
</dbReference>
<accession>A0A212FNC4</accession>
<reference evidence="1 2" key="1">
    <citation type="journal article" date="2011" name="Cell">
        <title>The monarch butterfly genome yields insights into long-distance migration.</title>
        <authorList>
            <person name="Zhan S."/>
            <person name="Merlin C."/>
            <person name="Boore J.L."/>
            <person name="Reppert S.M."/>
        </authorList>
    </citation>
    <scope>NUCLEOTIDE SEQUENCE [LARGE SCALE GENOMIC DNA]</scope>
    <source>
        <strain evidence="1">F-2</strain>
    </source>
</reference>
<dbReference type="InParanoid" id="A0A212FNC4"/>
<comment type="caution">
    <text evidence="1">The sequence shown here is derived from an EMBL/GenBank/DDBJ whole genome shotgun (WGS) entry which is preliminary data.</text>
</comment>